<dbReference type="RefSeq" id="WP_271334793.1">
    <property type="nucleotide sequence ID" value="NZ_JAMZNK010000005.1"/>
</dbReference>
<evidence type="ECO:0000313" key="1">
    <source>
        <dbReference type="EMBL" id="MDA6068959.1"/>
    </source>
</evidence>
<gene>
    <name evidence="1" type="ORF">NJT12_04920</name>
</gene>
<protein>
    <recommendedName>
        <fullName evidence="3">Initiator Rep protein domain-containing protein</fullName>
    </recommendedName>
</protein>
<comment type="caution">
    <text evidence="1">The sequence shown here is derived from an EMBL/GenBank/DDBJ whole genome shotgun (WGS) entry which is preliminary data.</text>
</comment>
<organism evidence="1 2">
    <name type="scientific">Flavobacterium azizsancarii</name>
    <dbReference type="NCBI Taxonomy" id="2961580"/>
    <lineage>
        <taxon>Bacteria</taxon>
        <taxon>Pseudomonadati</taxon>
        <taxon>Bacteroidota</taxon>
        <taxon>Flavobacteriia</taxon>
        <taxon>Flavobacteriales</taxon>
        <taxon>Flavobacteriaceae</taxon>
        <taxon>Flavobacterium</taxon>
    </lineage>
</organism>
<accession>A0ABT4W8T3</accession>
<evidence type="ECO:0000313" key="2">
    <source>
        <dbReference type="Proteomes" id="UP001212170"/>
    </source>
</evidence>
<evidence type="ECO:0008006" key="3">
    <source>
        <dbReference type="Google" id="ProtNLM"/>
    </source>
</evidence>
<dbReference type="Proteomes" id="UP001212170">
    <property type="component" value="Unassembled WGS sequence"/>
</dbReference>
<proteinExistence type="predicted"/>
<reference evidence="1 2" key="1">
    <citation type="journal article" date="2023" name="Chemosphere">
        <title>Whole genome analysis of Flavobacterium aziz-sancarii sp. nov., isolated from Ardley Island (Antarctica), revealed a rich resistome and bioremediation potential.</title>
        <authorList>
            <person name="Otur C."/>
            <person name="Okay S."/>
            <person name="Kurt-Kizildogan A."/>
        </authorList>
    </citation>
    <scope>NUCLEOTIDE SEQUENCE [LARGE SCALE GENOMIC DNA]</scope>
    <source>
        <strain evidence="1 2">AC</strain>
    </source>
</reference>
<keyword evidence="2" id="KW-1185">Reference proteome</keyword>
<name>A0ABT4W8T3_9FLAO</name>
<dbReference type="EMBL" id="JAMZNK010000005">
    <property type="protein sequence ID" value="MDA6068959.1"/>
    <property type="molecule type" value="Genomic_DNA"/>
</dbReference>
<sequence>MKTIIPTELLTVITNQINIDTRFVNISINHFQSLAKQLVTLWYFIYTNQQSKITDENEVTLHFYTNIHRDELKHFKIKINKKEYSYASLIDVLQSCNVIKVNNKYSNSETPFTKGYKINTYFLSNSNHTEFEIDFKKIFRNTREKQYWLDIYPQYKHLIEDVYQSSVNLDDYLYWLQKNIGIDLKKTKRKTYTLPCGKKIIKTEKQYLTPERIYQHFHQSLKLNFKNVWFAVSNEGRFYNSVSNIPSTAVQFLKISGAETFNVDISNSQPLLLSVLLSDEQTAYKNDVQNGVFYQKVADFMGCERPYFKGLSYQFVFFNDNVLKSGMIFDALEEIYPGLIHEINQIKTKSKLACQLQAMEADIFVNKIGKLDFPKLLRHDQVIVTKENFEIVQQELVQEYKKLGLKVTF</sequence>